<dbReference type="Pfam" id="PF13359">
    <property type="entry name" value="DDE_Tnp_4"/>
    <property type="match status" value="1"/>
</dbReference>
<evidence type="ECO:0000313" key="5">
    <source>
        <dbReference type="EMBL" id="CCA27747.1"/>
    </source>
</evidence>
<proteinExistence type="predicted"/>
<organism evidence="4">
    <name type="scientific">Albugo laibachii Nc14</name>
    <dbReference type="NCBI Taxonomy" id="890382"/>
    <lineage>
        <taxon>Eukaryota</taxon>
        <taxon>Sar</taxon>
        <taxon>Stramenopiles</taxon>
        <taxon>Oomycota</taxon>
        <taxon>Peronosporomycetes</taxon>
        <taxon>Albuginales</taxon>
        <taxon>Albuginaceae</taxon>
        <taxon>Albugo</taxon>
    </lineage>
</organism>
<dbReference type="HOGENOM" id="CLU_078947_1_0_1"/>
<evidence type="ECO:0000256" key="2">
    <source>
        <dbReference type="ARBA" id="ARBA00022723"/>
    </source>
</evidence>
<keyword evidence="2" id="KW-0479">Metal-binding</keyword>
<gene>
    <name evidence="4" type="primary">AlNc14C650G12331</name>
    <name evidence="5" type="synonym">AlNc14C665G12363</name>
    <name evidence="4" type="ORF">ALNC14_138590</name>
    <name evidence="5" type="ORF">ALNC14_138910</name>
</gene>
<protein>
    <submittedName>
        <fullName evidence="4">AlNc14C650G12331 protein</fullName>
    </submittedName>
    <submittedName>
        <fullName evidence="5">AlNc14C665G12363 protein</fullName>
    </submittedName>
</protein>
<reference evidence="4" key="2">
    <citation type="submission" date="2011-02" db="EMBL/GenBank/DDBJ databases">
        <authorList>
            <person name="MacLean D."/>
        </authorList>
    </citation>
    <scope>NUCLEOTIDE SEQUENCE</scope>
</reference>
<dbReference type="AlphaFoldDB" id="F0X1M0"/>
<feature type="domain" description="DDE Tnp4" evidence="3">
    <location>
        <begin position="121"/>
        <end position="239"/>
    </location>
</feature>
<sequence length="264" mass="29648">MTKFSPREFNTLWSTILDHITKHWNVGRGKRSQFAARDVFFMMLFILKNGGKWDMAARVFKVPTPTFIQTVTKFLRGATPKLYDGQVAARAHETNMPFLVTSGRTFLNFSSAMYAKDVTFQQCNQPVGNSGEKNPFYSGKHHLHGLKVEVSVNPRHFAINYTDFAKGSVAEILTWRSKTAADEGPVLALVAALCGLTHHLRDFHPTRAPPGRRLSVDEERENDRISSDRVIVENYLGGCLRYGAFAQKGTAGDKICVMTLFRCA</sequence>
<comment type="cofactor">
    <cofactor evidence="1">
        <name>a divalent metal cation</name>
        <dbReference type="ChEBI" id="CHEBI:60240"/>
    </cofactor>
</comment>
<dbReference type="InterPro" id="IPR027806">
    <property type="entry name" value="HARBI1_dom"/>
</dbReference>
<name>F0X1M0_9STRA</name>
<evidence type="ECO:0000313" key="4">
    <source>
        <dbReference type="EMBL" id="CCA27715.1"/>
    </source>
</evidence>
<dbReference type="GO" id="GO:0046872">
    <property type="term" value="F:metal ion binding"/>
    <property type="evidence" value="ECO:0007669"/>
    <property type="project" value="UniProtKB-KW"/>
</dbReference>
<dbReference type="EMBL" id="FR824657">
    <property type="protein sequence ID" value="CCA27747.1"/>
    <property type="molecule type" value="Genomic_DNA"/>
</dbReference>
<accession>F0X1M0</accession>
<reference evidence="4" key="1">
    <citation type="journal article" date="2011" name="PLoS Biol.">
        <title>Gene gain and loss during evolution of obligate parasitism in the white rust pathogen of Arabidopsis thaliana.</title>
        <authorList>
            <person name="Kemen E."/>
            <person name="Gardiner A."/>
            <person name="Schultz-Larsen T."/>
            <person name="Kemen A.C."/>
            <person name="Balmuth A.L."/>
            <person name="Robert-Seilaniantz A."/>
            <person name="Bailey K."/>
            <person name="Holub E."/>
            <person name="Studholme D.J."/>
            <person name="Maclean D."/>
            <person name="Jones J.D."/>
        </authorList>
    </citation>
    <scope>NUCLEOTIDE SEQUENCE</scope>
</reference>
<dbReference type="EMBL" id="FR824648">
    <property type="protein sequence ID" value="CCA27715.1"/>
    <property type="molecule type" value="Genomic_DNA"/>
</dbReference>
<evidence type="ECO:0000256" key="1">
    <source>
        <dbReference type="ARBA" id="ARBA00001968"/>
    </source>
</evidence>
<evidence type="ECO:0000259" key="3">
    <source>
        <dbReference type="Pfam" id="PF13359"/>
    </source>
</evidence>